<dbReference type="GO" id="GO:0016652">
    <property type="term" value="F:oxidoreductase activity, acting on NAD(P)H as acceptor"/>
    <property type="evidence" value="ECO:0007669"/>
    <property type="project" value="UniProtKB-UniRule"/>
</dbReference>
<evidence type="ECO:0000313" key="9">
    <source>
        <dbReference type="Proteomes" id="UP000538666"/>
    </source>
</evidence>
<dbReference type="RefSeq" id="WP_197081849.1">
    <property type="nucleotide sequence ID" value="NZ_JACHEK010000004.1"/>
</dbReference>
<evidence type="ECO:0000256" key="1">
    <source>
        <dbReference type="ARBA" id="ARBA00022630"/>
    </source>
</evidence>
<keyword evidence="1 6" id="KW-0285">Flavoprotein</keyword>
<dbReference type="EC" id="1.7.1.17" evidence="6"/>
<dbReference type="Gene3D" id="3.40.50.360">
    <property type="match status" value="1"/>
</dbReference>
<dbReference type="SUPFAM" id="SSF52218">
    <property type="entry name" value="Flavoproteins"/>
    <property type="match status" value="1"/>
</dbReference>
<proteinExistence type="inferred from homology"/>
<evidence type="ECO:0000256" key="2">
    <source>
        <dbReference type="ARBA" id="ARBA00022643"/>
    </source>
</evidence>
<comment type="caution">
    <text evidence="6">Lacks conserved residue(s) required for the propagation of feature annotation.</text>
</comment>
<keyword evidence="9" id="KW-1185">Reference proteome</keyword>
<reference evidence="8 9" key="1">
    <citation type="submission" date="2020-08" db="EMBL/GenBank/DDBJ databases">
        <title>Genomic Encyclopedia of Type Strains, Phase IV (KMG-IV): sequencing the most valuable type-strain genomes for metagenomic binning, comparative biology and taxonomic classification.</title>
        <authorList>
            <person name="Goeker M."/>
        </authorList>
    </citation>
    <scope>NUCLEOTIDE SEQUENCE [LARGE SCALE GENOMIC DNA]</scope>
    <source>
        <strain evidence="8 9">DSM 103733</strain>
    </source>
</reference>
<dbReference type="PANTHER" id="PTHR43741">
    <property type="entry name" value="FMN-DEPENDENT NADH-AZOREDUCTASE 1"/>
    <property type="match status" value="1"/>
</dbReference>
<comment type="function">
    <text evidence="6">Quinone reductase that provides resistance to thiol-specific stress caused by electrophilic quinones.</text>
</comment>
<evidence type="ECO:0000256" key="4">
    <source>
        <dbReference type="ARBA" id="ARBA00023027"/>
    </source>
</evidence>
<sequence length="207" mass="22923">MNLFHVISSPRKERSASIEVADAFIDAWLVKNPNGVVETLNVWETQFPEFDGEALSAKYAGLEGKELTRDQEKTWSQIKGLANLFICADVILFSVPMWNFGIPYKLKHLIDSVSHKDILFTFDERGLLGLLCGKKVVVIAARGAQLGGDFPVHDFDHQTAYLKTWSRMVGIEDVHTVVIEKTLFGAEMDKAARDAGRSAASALALSL</sequence>
<dbReference type="EC" id="1.6.5.-" evidence="6"/>
<keyword evidence="4 6" id="KW-0520">NAD</keyword>
<dbReference type="EMBL" id="JACHEK010000004">
    <property type="protein sequence ID" value="MBB6144504.1"/>
    <property type="molecule type" value="Genomic_DNA"/>
</dbReference>
<dbReference type="InterPro" id="IPR029039">
    <property type="entry name" value="Flavoprotein-like_sf"/>
</dbReference>
<keyword evidence="2 6" id="KW-0288">FMN</keyword>
<protein>
    <recommendedName>
        <fullName evidence="6">FMN dependent NADH:quinone oxidoreductase</fullName>
        <ecNumber evidence="6">1.6.5.-</ecNumber>
    </recommendedName>
    <alternativeName>
        <fullName evidence="6">Azo-dye reductase</fullName>
    </alternativeName>
    <alternativeName>
        <fullName evidence="6">FMN-dependent NADH-azo compound oxidoreductase</fullName>
    </alternativeName>
    <alternativeName>
        <fullName evidence="6">FMN-dependent NADH-azoreductase</fullName>
        <ecNumber evidence="6">1.7.1.17</ecNumber>
    </alternativeName>
</protein>
<dbReference type="GO" id="GO:0009055">
    <property type="term" value="F:electron transfer activity"/>
    <property type="evidence" value="ECO:0007669"/>
    <property type="project" value="UniProtKB-UniRule"/>
</dbReference>
<comment type="cofactor">
    <cofactor evidence="6">
        <name>FMN</name>
        <dbReference type="ChEBI" id="CHEBI:58210"/>
    </cofactor>
    <text evidence="6">Binds 1 FMN per subunit.</text>
</comment>
<comment type="catalytic activity">
    <reaction evidence="6">
        <text>2 a quinone + NADH + H(+) = 2 a 1,4-benzosemiquinone + NAD(+)</text>
        <dbReference type="Rhea" id="RHEA:65952"/>
        <dbReference type="ChEBI" id="CHEBI:15378"/>
        <dbReference type="ChEBI" id="CHEBI:57540"/>
        <dbReference type="ChEBI" id="CHEBI:57945"/>
        <dbReference type="ChEBI" id="CHEBI:132124"/>
        <dbReference type="ChEBI" id="CHEBI:134225"/>
    </reaction>
</comment>
<name>A0A841K2M4_9BACT</name>
<comment type="similarity">
    <text evidence="6">Belongs to the azoreductase type 1 family.</text>
</comment>
<feature type="binding site" evidence="6">
    <location>
        <begin position="97"/>
        <end position="100"/>
    </location>
    <ligand>
        <name>FMN</name>
        <dbReference type="ChEBI" id="CHEBI:58210"/>
    </ligand>
</feature>
<evidence type="ECO:0000259" key="7">
    <source>
        <dbReference type="Pfam" id="PF02525"/>
    </source>
</evidence>
<dbReference type="Proteomes" id="UP000538666">
    <property type="component" value="Unassembled WGS sequence"/>
</dbReference>
<comment type="function">
    <text evidence="6">Also exhibits azoreductase activity. Catalyzes the reductive cleavage of the azo bond in aromatic azo compounds to the corresponding amines.</text>
</comment>
<dbReference type="GO" id="GO:0010181">
    <property type="term" value="F:FMN binding"/>
    <property type="evidence" value="ECO:0007669"/>
    <property type="project" value="UniProtKB-UniRule"/>
</dbReference>
<dbReference type="PANTHER" id="PTHR43741:SF4">
    <property type="entry name" value="FMN-DEPENDENT NADH:QUINONE OXIDOREDUCTASE"/>
    <property type="match status" value="1"/>
</dbReference>
<organism evidence="8 9">
    <name type="scientific">Silvibacterium bohemicum</name>
    <dbReference type="NCBI Taxonomy" id="1577686"/>
    <lineage>
        <taxon>Bacteria</taxon>
        <taxon>Pseudomonadati</taxon>
        <taxon>Acidobacteriota</taxon>
        <taxon>Terriglobia</taxon>
        <taxon>Terriglobales</taxon>
        <taxon>Acidobacteriaceae</taxon>
        <taxon>Silvibacterium</taxon>
    </lineage>
</organism>
<dbReference type="AlphaFoldDB" id="A0A841K2M4"/>
<feature type="binding site" evidence="6">
    <location>
        <begin position="15"/>
        <end position="17"/>
    </location>
    <ligand>
        <name>FMN</name>
        <dbReference type="ChEBI" id="CHEBI:58210"/>
    </ligand>
</feature>
<comment type="catalytic activity">
    <reaction evidence="5">
        <text>N,N-dimethyl-1,4-phenylenediamine + anthranilate + 2 NAD(+) = 2-(4-dimethylaminophenyl)diazenylbenzoate + 2 NADH + 2 H(+)</text>
        <dbReference type="Rhea" id="RHEA:55872"/>
        <dbReference type="ChEBI" id="CHEBI:15378"/>
        <dbReference type="ChEBI" id="CHEBI:15783"/>
        <dbReference type="ChEBI" id="CHEBI:16567"/>
        <dbReference type="ChEBI" id="CHEBI:57540"/>
        <dbReference type="ChEBI" id="CHEBI:57945"/>
        <dbReference type="ChEBI" id="CHEBI:71579"/>
        <dbReference type="EC" id="1.7.1.17"/>
    </reaction>
    <physiologicalReaction direction="right-to-left" evidence="5">
        <dbReference type="Rhea" id="RHEA:55874"/>
    </physiologicalReaction>
</comment>
<dbReference type="InterPro" id="IPR050104">
    <property type="entry name" value="FMN-dep_NADH:Q_OxRdtase_AzoR1"/>
</dbReference>
<dbReference type="InterPro" id="IPR003680">
    <property type="entry name" value="Flavodoxin_fold"/>
</dbReference>
<feature type="domain" description="Flavodoxin-like fold" evidence="7">
    <location>
        <begin position="1"/>
        <end position="201"/>
    </location>
</feature>
<evidence type="ECO:0000256" key="3">
    <source>
        <dbReference type="ARBA" id="ARBA00023002"/>
    </source>
</evidence>
<dbReference type="Pfam" id="PF02525">
    <property type="entry name" value="Flavodoxin_2"/>
    <property type="match status" value="1"/>
</dbReference>
<evidence type="ECO:0000256" key="5">
    <source>
        <dbReference type="ARBA" id="ARBA00048542"/>
    </source>
</evidence>
<dbReference type="InterPro" id="IPR023048">
    <property type="entry name" value="NADH:quinone_OxRdtase_FMN_depd"/>
</dbReference>
<keyword evidence="3 6" id="KW-0560">Oxidoreductase</keyword>
<comment type="subunit">
    <text evidence="6">Homodimer.</text>
</comment>
<feature type="binding site" evidence="6">
    <location>
        <position position="9"/>
    </location>
    <ligand>
        <name>FMN</name>
        <dbReference type="ChEBI" id="CHEBI:58210"/>
    </ligand>
</feature>
<dbReference type="GO" id="GO:0016655">
    <property type="term" value="F:oxidoreductase activity, acting on NAD(P)H, quinone or similar compound as acceptor"/>
    <property type="evidence" value="ECO:0007669"/>
    <property type="project" value="InterPro"/>
</dbReference>
<accession>A0A841K2M4</accession>
<gene>
    <name evidence="6" type="primary">azoR</name>
    <name evidence="8" type="ORF">HNQ77_002456</name>
</gene>
<evidence type="ECO:0000256" key="6">
    <source>
        <dbReference type="HAMAP-Rule" id="MF_01216"/>
    </source>
</evidence>
<evidence type="ECO:0000313" key="8">
    <source>
        <dbReference type="EMBL" id="MBB6144504.1"/>
    </source>
</evidence>
<dbReference type="HAMAP" id="MF_01216">
    <property type="entry name" value="Azoreductase_type1"/>
    <property type="match status" value="1"/>
</dbReference>
<comment type="caution">
    <text evidence="8">The sequence shown here is derived from an EMBL/GenBank/DDBJ whole genome shotgun (WGS) entry which is preliminary data.</text>
</comment>